<proteinExistence type="predicted"/>
<sequence>VRFRRLGSKNGEHPERLEAGVVKENNPYILRKDAPKVQKHQNQTKSQKHTERPKTKQKLTHEHGLGETREVQNNADTYNGPTNTE</sequence>
<dbReference type="AlphaFoldDB" id="A0A1A8HH47"/>
<feature type="non-terminal residue" evidence="2">
    <location>
        <position position="1"/>
    </location>
</feature>
<reference evidence="2" key="1">
    <citation type="submission" date="2016-05" db="EMBL/GenBank/DDBJ databases">
        <authorList>
            <person name="Lavstsen T."/>
            <person name="Jespersen J.S."/>
        </authorList>
    </citation>
    <scope>NUCLEOTIDE SEQUENCE</scope>
    <source>
        <tissue evidence="2">Brain</tissue>
    </source>
</reference>
<gene>
    <name evidence="2" type="primary">BX571712.1</name>
</gene>
<accession>A0A1A8HH47</accession>
<organism evidence="2">
    <name type="scientific">Nothobranchius korthausae</name>
    <dbReference type="NCBI Taxonomy" id="1143690"/>
    <lineage>
        <taxon>Eukaryota</taxon>
        <taxon>Metazoa</taxon>
        <taxon>Chordata</taxon>
        <taxon>Craniata</taxon>
        <taxon>Vertebrata</taxon>
        <taxon>Euteleostomi</taxon>
        <taxon>Actinopterygii</taxon>
        <taxon>Neopterygii</taxon>
        <taxon>Teleostei</taxon>
        <taxon>Neoteleostei</taxon>
        <taxon>Acanthomorphata</taxon>
        <taxon>Ovalentaria</taxon>
        <taxon>Atherinomorphae</taxon>
        <taxon>Cyprinodontiformes</taxon>
        <taxon>Nothobranchiidae</taxon>
        <taxon>Nothobranchius</taxon>
    </lineage>
</organism>
<feature type="compositionally biased region" description="Basic and acidic residues" evidence="1">
    <location>
        <begin position="48"/>
        <end position="70"/>
    </location>
</feature>
<feature type="region of interest" description="Disordered" evidence="1">
    <location>
        <begin position="1"/>
        <end position="85"/>
    </location>
</feature>
<reference evidence="2" key="2">
    <citation type="submission" date="2016-06" db="EMBL/GenBank/DDBJ databases">
        <title>The genome of a short-lived fish provides insights into sex chromosome evolution and the genetic control of aging.</title>
        <authorList>
            <person name="Reichwald K."/>
            <person name="Felder M."/>
            <person name="Petzold A."/>
            <person name="Koch P."/>
            <person name="Groth M."/>
            <person name="Platzer M."/>
        </authorList>
    </citation>
    <scope>NUCLEOTIDE SEQUENCE</scope>
    <source>
        <tissue evidence="2">Brain</tissue>
    </source>
</reference>
<keyword evidence="2" id="KW-0808">Transferase</keyword>
<dbReference type="GO" id="GO:0016301">
    <property type="term" value="F:kinase activity"/>
    <property type="evidence" value="ECO:0007669"/>
    <property type="project" value="UniProtKB-KW"/>
</dbReference>
<protein>
    <submittedName>
        <fullName evidence="2">Protein kinase domain containing, cytoplasmic</fullName>
    </submittedName>
</protein>
<keyword evidence="2" id="KW-0418">Kinase</keyword>
<feature type="compositionally biased region" description="Polar residues" evidence="1">
    <location>
        <begin position="71"/>
        <end position="85"/>
    </location>
</feature>
<dbReference type="EMBL" id="HAEC01013773">
    <property type="protein sequence ID" value="SBQ81990.1"/>
    <property type="molecule type" value="Transcribed_RNA"/>
</dbReference>
<name>A0A1A8HH47_9TELE</name>
<evidence type="ECO:0000313" key="2">
    <source>
        <dbReference type="EMBL" id="SBQ81990.1"/>
    </source>
</evidence>
<evidence type="ECO:0000256" key="1">
    <source>
        <dbReference type="SAM" id="MobiDB-lite"/>
    </source>
</evidence>